<sequence length="74" mass="8482">MHENTWKVVEATTSRILHDVKVFLRQTQIGLEVNLTEGQNVLGNRRKTLCIQTTYHNLRPSHCCFLSCLSVSVI</sequence>
<evidence type="ECO:0000313" key="1">
    <source>
        <dbReference type="EMBL" id="CRL02790.1"/>
    </source>
</evidence>
<evidence type="ECO:0000313" key="2">
    <source>
        <dbReference type="Proteomes" id="UP000183832"/>
    </source>
</evidence>
<keyword evidence="2" id="KW-1185">Reference proteome</keyword>
<dbReference type="Proteomes" id="UP000183832">
    <property type="component" value="Unassembled WGS sequence"/>
</dbReference>
<protein>
    <submittedName>
        <fullName evidence="1">CLUMA_CG015977, isoform A</fullName>
    </submittedName>
</protein>
<name>A0A1J1IUI2_9DIPT</name>
<organism evidence="1 2">
    <name type="scientific">Clunio marinus</name>
    <dbReference type="NCBI Taxonomy" id="568069"/>
    <lineage>
        <taxon>Eukaryota</taxon>
        <taxon>Metazoa</taxon>
        <taxon>Ecdysozoa</taxon>
        <taxon>Arthropoda</taxon>
        <taxon>Hexapoda</taxon>
        <taxon>Insecta</taxon>
        <taxon>Pterygota</taxon>
        <taxon>Neoptera</taxon>
        <taxon>Endopterygota</taxon>
        <taxon>Diptera</taxon>
        <taxon>Nematocera</taxon>
        <taxon>Chironomoidea</taxon>
        <taxon>Chironomidae</taxon>
        <taxon>Clunio</taxon>
    </lineage>
</organism>
<dbReference type="EMBL" id="CVRI01000058">
    <property type="protein sequence ID" value="CRL02790.1"/>
    <property type="molecule type" value="Genomic_DNA"/>
</dbReference>
<gene>
    <name evidence="1" type="ORF">CLUMA_CG015977</name>
</gene>
<reference evidence="1 2" key="1">
    <citation type="submission" date="2015-04" db="EMBL/GenBank/DDBJ databases">
        <authorList>
            <person name="Syromyatnikov M.Y."/>
            <person name="Popov V.N."/>
        </authorList>
    </citation>
    <scope>NUCLEOTIDE SEQUENCE [LARGE SCALE GENOMIC DNA]</scope>
</reference>
<accession>A0A1J1IUI2</accession>
<proteinExistence type="predicted"/>
<dbReference type="AlphaFoldDB" id="A0A1J1IUI2"/>